<dbReference type="GeneID" id="24100813"/>
<organism evidence="2 3">
    <name type="scientific">Fibroporia radiculosa</name>
    <dbReference type="NCBI Taxonomy" id="599839"/>
    <lineage>
        <taxon>Eukaryota</taxon>
        <taxon>Fungi</taxon>
        <taxon>Dikarya</taxon>
        <taxon>Basidiomycota</taxon>
        <taxon>Agaricomycotina</taxon>
        <taxon>Agaricomycetes</taxon>
        <taxon>Polyporales</taxon>
        <taxon>Fibroporiaceae</taxon>
        <taxon>Fibroporia</taxon>
    </lineage>
</organism>
<proteinExistence type="predicted"/>
<dbReference type="Proteomes" id="UP000006352">
    <property type="component" value="Unassembled WGS sequence"/>
</dbReference>
<dbReference type="STRING" id="599839.J4I292"/>
<gene>
    <name evidence="2" type="ORF">FIBRA_08140</name>
</gene>
<keyword evidence="3" id="KW-1185">Reference proteome</keyword>
<evidence type="ECO:0000313" key="3">
    <source>
        <dbReference type="Proteomes" id="UP000006352"/>
    </source>
</evidence>
<reference evidence="2 3" key="1">
    <citation type="journal article" date="2012" name="Appl. Environ. Microbiol.">
        <title>Short-read sequencing for genomic analysis of the brown rot fungus Fibroporia radiculosa.</title>
        <authorList>
            <person name="Tang J.D."/>
            <person name="Perkins A.D."/>
            <person name="Sonstegard T.S."/>
            <person name="Schroeder S.G."/>
            <person name="Burgess S.C."/>
            <person name="Diehl S.V."/>
        </authorList>
    </citation>
    <scope>NUCLEOTIDE SEQUENCE [LARGE SCALE GENOMIC DNA]</scope>
    <source>
        <strain evidence="2 3">TFFH 294</strain>
    </source>
</reference>
<dbReference type="OrthoDB" id="185373at2759"/>
<name>J4I292_9APHY</name>
<dbReference type="InParanoid" id="J4I292"/>
<protein>
    <submittedName>
        <fullName evidence="2">Uncharacterized protein</fullName>
    </submittedName>
</protein>
<dbReference type="EMBL" id="HE797213">
    <property type="protein sequence ID" value="CCM05902.1"/>
    <property type="molecule type" value="Genomic_DNA"/>
</dbReference>
<feature type="compositionally biased region" description="Polar residues" evidence="1">
    <location>
        <begin position="349"/>
        <end position="358"/>
    </location>
</feature>
<dbReference type="RefSeq" id="XP_012185185.1">
    <property type="nucleotide sequence ID" value="XM_012329795.1"/>
</dbReference>
<dbReference type="AlphaFoldDB" id="J4I292"/>
<dbReference type="InterPro" id="IPR011990">
    <property type="entry name" value="TPR-like_helical_dom_sf"/>
</dbReference>
<dbReference type="Gene3D" id="1.25.40.10">
    <property type="entry name" value="Tetratricopeptide repeat domain"/>
    <property type="match status" value="1"/>
</dbReference>
<dbReference type="HOGENOM" id="CLU_017664_0_0_1"/>
<accession>J4I292</accession>
<evidence type="ECO:0000313" key="2">
    <source>
        <dbReference type="EMBL" id="CCM05902.1"/>
    </source>
</evidence>
<evidence type="ECO:0000256" key="1">
    <source>
        <dbReference type="SAM" id="MobiDB-lite"/>
    </source>
</evidence>
<sequence>MNVAFRILRRHSTTTSSRPLASIAAPHGLGSGDHALLLRRVFRISQRYGRKSNDSIFNLLNALARNPLSAVPEHYMHRSRVTAAELVQWRPVLIAPTIGVAMKRMENLGVIIPSLDILAGPKRTPVVSLLQPPSWLVLYLLCYKVVRPDETKAALSLAYYHFPAAPPHLQAALLIFSAGWFAEHDLTALLLRVVMTFLDVSSGIEKAYQFQTLLQILGYASFSKDASVVVARILDAAEQKLIALDQNTYDVLLGSRTATSFVGVSVMRHMHTHGYQATVKHLTRLLDLFSAHRWKRRARLCYRLLRENYGVDLQSLPAEETSSEDARLYIKSQNRYVSTFEFARILPSHPQTHASSAPNRLHRGRRRQSYSASFLVPKAERKSSRSSSMQKSVEQLAATKLKYTRIWRFALHSATKNPKTTGKHVLHTLHRARAMNPFLRSDATLHLLALRGLIRRQDYQNALLVWGELACRKTRLPRWVMTVGIEVLTLSGHANRAFQLLQKAADNRIGLAAKLSRSQARRLRILDLVNTRIVNVFMASLQRAGYSDLVFELWHNMEILFGVRPDCFSLTILLQTARFASSHSNPSLRGALTEFGLGGLLPRPATTLLSPEAIRQQLFSHFSKALDASNPTLNTGLWGSERAGTVALRIIHEVLFTNSPDLEMVPSPARAIRPSADFQALSPVADLFRSVSRQSVDVQGVSKDIAGRTASSLSAHIIPNDALFYAYINLLATESRIPQIPLALAWMRHLGIRPSERTLASALVHWAEVSMDAPLVQQLKGGRSEYQKLTKWMRGWVGEQHMPTDEQIGTELQQLKSFRELRLRKTRQQSVCA</sequence>
<feature type="region of interest" description="Disordered" evidence="1">
    <location>
        <begin position="349"/>
        <end position="369"/>
    </location>
</feature>